<name>A0ACC2CRX8_DIPCM</name>
<gene>
    <name evidence="1" type="ORF">O6H91_09G089700</name>
</gene>
<dbReference type="EMBL" id="CM055100">
    <property type="protein sequence ID" value="KAJ7544690.1"/>
    <property type="molecule type" value="Genomic_DNA"/>
</dbReference>
<evidence type="ECO:0000313" key="1">
    <source>
        <dbReference type="EMBL" id="KAJ7544690.1"/>
    </source>
</evidence>
<proteinExistence type="predicted"/>
<reference evidence="2" key="1">
    <citation type="journal article" date="2024" name="Proc. Natl. Acad. Sci. U.S.A.">
        <title>Extraordinary preservation of gene collinearity over three hundred million years revealed in homosporous lycophytes.</title>
        <authorList>
            <person name="Li C."/>
            <person name="Wickell D."/>
            <person name="Kuo L.Y."/>
            <person name="Chen X."/>
            <person name="Nie B."/>
            <person name="Liao X."/>
            <person name="Peng D."/>
            <person name="Ji J."/>
            <person name="Jenkins J."/>
            <person name="Williams M."/>
            <person name="Shu S."/>
            <person name="Plott C."/>
            <person name="Barry K."/>
            <person name="Rajasekar S."/>
            <person name="Grimwood J."/>
            <person name="Han X."/>
            <person name="Sun S."/>
            <person name="Hou Z."/>
            <person name="He W."/>
            <person name="Dai G."/>
            <person name="Sun C."/>
            <person name="Schmutz J."/>
            <person name="Leebens-Mack J.H."/>
            <person name="Li F.W."/>
            <person name="Wang L."/>
        </authorList>
    </citation>
    <scope>NUCLEOTIDE SEQUENCE [LARGE SCALE GENOMIC DNA]</scope>
    <source>
        <strain evidence="2">cv. PW_Plant_1</strain>
    </source>
</reference>
<keyword evidence="2" id="KW-1185">Reference proteome</keyword>
<comment type="caution">
    <text evidence="1">The sequence shown here is derived from an EMBL/GenBank/DDBJ whole genome shotgun (WGS) entry which is preliminary data.</text>
</comment>
<dbReference type="Proteomes" id="UP001162992">
    <property type="component" value="Chromosome 9"/>
</dbReference>
<accession>A0ACC2CRX8</accession>
<evidence type="ECO:0000313" key="2">
    <source>
        <dbReference type="Proteomes" id="UP001162992"/>
    </source>
</evidence>
<protein>
    <submittedName>
        <fullName evidence="1">Uncharacterized protein</fullName>
    </submittedName>
</protein>
<sequence>MEDPLAFISTGYGTPYHDTKSRWWKPEELESAVGFGPDAFHVDDLLEFSNEVIGGPIGGLQVSGHSIESSVTFADAMSHQSATKGKQQPSRLNDEEQHAKDLGLDYNEIAELDWLSKFVEESYSTGEHMKDYVSKELLSVAASDKRPEMSTTQDPFARTSPLAISESSATSARSTPLSWEMSVPGRARSKRCRSGSRVWSSSILTSDSQGNMEAHSSVHDMPLFAESFLSFDYSALSADSEFILTEEDSAEIPPANKYLKPCKGRKLGQNGAAPRRCTHCLSQHTPQWRAGPAGPKTLCNACGVRYKSGRLLPEYRPAGSPTFMAHIHSNSHRKVVEMRRQKEQKEIKLPHQDEFEFDSRTDDLFQT</sequence>
<organism evidence="1 2">
    <name type="scientific">Diphasiastrum complanatum</name>
    <name type="common">Issler's clubmoss</name>
    <name type="synonym">Lycopodium complanatum</name>
    <dbReference type="NCBI Taxonomy" id="34168"/>
    <lineage>
        <taxon>Eukaryota</taxon>
        <taxon>Viridiplantae</taxon>
        <taxon>Streptophyta</taxon>
        <taxon>Embryophyta</taxon>
        <taxon>Tracheophyta</taxon>
        <taxon>Lycopodiopsida</taxon>
        <taxon>Lycopodiales</taxon>
        <taxon>Lycopodiaceae</taxon>
        <taxon>Lycopodioideae</taxon>
        <taxon>Diphasiastrum</taxon>
    </lineage>
</organism>